<protein>
    <submittedName>
        <fullName evidence="1">Uncharacterized protein</fullName>
    </submittedName>
</protein>
<dbReference type="SUPFAM" id="SSF52266">
    <property type="entry name" value="SGNH hydrolase"/>
    <property type="match status" value="1"/>
</dbReference>
<evidence type="ECO:0000313" key="2">
    <source>
        <dbReference type="Proteomes" id="UP000626109"/>
    </source>
</evidence>
<organism evidence="1 2">
    <name type="scientific">Polarella glacialis</name>
    <name type="common">Dinoflagellate</name>
    <dbReference type="NCBI Taxonomy" id="89957"/>
    <lineage>
        <taxon>Eukaryota</taxon>
        <taxon>Sar</taxon>
        <taxon>Alveolata</taxon>
        <taxon>Dinophyceae</taxon>
        <taxon>Suessiales</taxon>
        <taxon>Suessiaceae</taxon>
        <taxon>Polarella</taxon>
    </lineage>
</organism>
<dbReference type="PROSITE" id="PS51257">
    <property type="entry name" value="PROKAR_LIPOPROTEIN"/>
    <property type="match status" value="1"/>
</dbReference>
<evidence type="ECO:0000313" key="1">
    <source>
        <dbReference type="EMBL" id="CAE8700589.1"/>
    </source>
</evidence>
<dbReference type="EMBL" id="CAJNNW010029527">
    <property type="protein sequence ID" value="CAE8700589.1"/>
    <property type="molecule type" value="Genomic_DNA"/>
</dbReference>
<proteinExistence type="predicted"/>
<dbReference type="PANTHER" id="PTHR34407">
    <property type="entry name" value="EXPRESSED PROTEIN"/>
    <property type="match status" value="1"/>
</dbReference>
<comment type="caution">
    <text evidence="1">The sequence shown here is derived from an EMBL/GenBank/DDBJ whole genome shotgun (WGS) entry which is preliminary data.</text>
</comment>
<dbReference type="Proteomes" id="UP000626109">
    <property type="component" value="Unassembled WGS sequence"/>
</dbReference>
<name>A0A813KCD8_POLGL</name>
<dbReference type="AlphaFoldDB" id="A0A813KCD8"/>
<dbReference type="PANTHER" id="PTHR34407:SF1">
    <property type="entry name" value="SGNH HYDROLASE-TYPE ESTERASE DOMAIN-CONTAINING PROTEIN"/>
    <property type="match status" value="1"/>
</dbReference>
<sequence>MDKRPLRVAVFGNSVTTGTSCDHGDRHFKGSSLLERLSNISDSSMRMKVDNFAIGATYIGQKVPEILRIMKENKTDLVIVDYTMTAADWVGNRQSLQLLLSTAESFRDGPAILFFETINSFYLKQLWDGKTEAERDPCSVVDLARTNTFWEALMAHKVPFLSYLDIACAMLDHKNTFSKTSSNHLTYWWSVEEPHHPACGVHSIIAHTILQYLNSLQVEVCLSGEGYSKTATAHIEATTLQLSDEQSCALFPKTILTAYGSTLNPSKKVFPFPARVGNNSAWAFGEDVARKPGWIANLNGTASWLDQDIIFDVQLGFGMVRIDYLSTYRNVGSATCWLQGQESVSGVRMNGLWTKHVSLASSAWVRSNSSTKGLHHLQCRADGNKFKILGVVSC</sequence>
<accession>A0A813KCD8</accession>
<gene>
    <name evidence="1" type="ORF">PGLA2088_LOCUS31688</name>
</gene>
<reference evidence="1" key="1">
    <citation type="submission" date="2021-02" db="EMBL/GenBank/DDBJ databases">
        <authorList>
            <person name="Dougan E. K."/>
            <person name="Rhodes N."/>
            <person name="Thang M."/>
            <person name="Chan C."/>
        </authorList>
    </citation>
    <scope>NUCLEOTIDE SEQUENCE</scope>
</reference>